<feature type="domain" description="F-box" evidence="1">
    <location>
        <begin position="6"/>
        <end position="34"/>
    </location>
</feature>
<organism evidence="2 3">
    <name type="scientific">Phanerochaete carnosa (strain HHB-10118-sp)</name>
    <name type="common">White-rot fungus</name>
    <name type="synonym">Peniophora carnosa</name>
    <dbReference type="NCBI Taxonomy" id="650164"/>
    <lineage>
        <taxon>Eukaryota</taxon>
        <taxon>Fungi</taxon>
        <taxon>Dikarya</taxon>
        <taxon>Basidiomycota</taxon>
        <taxon>Agaricomycotina</taxon>
        <taxon>Agaricomycetes</taxon>
        <taxon>Polyporales</taxon>
        <taxon>Phanerochaetaceae</taxon>
        <taxon>Phanerochaete</taxon>
    </lineage>
</organism>
<dbReference type="OrthoDB" id="3005567at2759"/>
<evidence type="ECO:0000313" key="3">
    <source>
        <dbReference type="Proteomes" id="UP000008370"/>
    </source>
</evidence>
<dbReference type="Pfam" id="PF00646">
    <property type="entry name" value="F-box"/>
    <property type="match status" value="1"/>
</dbReference>
<dbReference type="EMBL" id="JH930471">
    <property type="protein sequence ID" value="EKM57108.1"/>
    <property type="molecule type" value="Genomic_DNA"/>
</dbReference>
<reference evidence="2 3" key="1">
    <citation type="journal article" date="2012" name="BMC Genomics">
        <title>Comparative genomics of the white-rot fungi, Phanerochaete carnosa and P. chrysosporium, to elucidate the genetic basis of the distinct wood types they colonize.</title>
        <authorList>
            <person name="Suzuki H."/>
            <person name="MacDonald J."/>
            <person name="Syed K."/>
            <person name="Salamov A."/>
            <person name="Hori C."/>
            <person name="Aerts A."/>
            <person name="Henrissat B."/>
            <person name="Wiebenga A."/>
            <person name="vanKuyk P.A."/>
            <person name="Barry K."/>
            <person name="Lindquist E."/>
            <person name="LaButti K."/>
            <person name="Lapidus A."/>
            <person name="Lucas S."/>
            <person name="Coutinho P."/>
            <person name="Gong Y."/>
            <person name="Samejima M."/>
            <person name="Mahadevan R."/>
            <person name="Abou-Zaid M."/>
            <person name="de Vries R.P."/>
            <person name="Igarashi K."/>
            <person name="Yadav J.S."/>
            <person name="Grigoriev I.V."/>
            <person name="Master E.R."/>
        </authorList>
    </citation>
    <scope>NUCLEOTIDE SEQUENCE [LARGE SCALE GENOMIC DNA]</scope>
    <source>
        <strain evidence="2 3">HHB-10118-sp</strain>
    </source>
</reference>
<sequence length="80" mass="8926">MVSADNLNLDCLELIFAHLIGNDLFTVSLVSKSFLAGVIPYLYRTLVYHLGNAKRYPSVMNPFETVAKHRSLAVHVHNIG</sequence>
<dbReference type="AlphaFoldDB" id="K5VZU3"/>
<dbReference type="GeneID" id="18908549"/>
<dbReference type="KEGG" id="pco:PHACADRAFT_142274"/>
<dbReference type="InParanoid" id="K5VZU3"/>
<evidence type="ECO:0000313" key="2">
    <source>
        <dbReference type="EMBL" id="EKM57108.1"/>
    </source>
</evidence>
<gene>
    <name evidence="2" type="ORF">PHACADRAFT_142274</name>
</gene>
<name>K5VZU3_PHACS</name>
<dbReference type="HOGENOM" id="CLU_2590544_0_0_1"/>
<dbReference type="Proteomes" id="UP000008370">
    <property type="component" value="Unassembled WGS sequence"/>
</dbReference>
<protein>
    <recommendedName>
        <fullName evidence="1">F-box domain-containing protein</fullName>
    </recommendedName>
</protein>
<proteinExistence type="predicted"/>
<keyword evidence="3" id="KW-1185">Reference proteome</keyword>
<dbReference type="STRING" id="650164.K5VZU3"/>
<dbReference type="InterPro" id="IPR001810">
    <property type="entry name" value="F-box_dom"/>
</dbReference>
<accession>K5VZU3</accession>
<dbReference type="RefSeq" id="XP_007394933.1">
    <property type="nucleotide sequence ID" value="XM_007394871.1"/>
</dbReference>
<dbReference type="CDD" id="cd09917">
    <property type="entry name" value="F-box_SF"/>
    <property type="match status" value="1"/>
</dbReference>
<evidence type="ECO:0000259" key="1">
    <source>
        <dbReference type="Pfam" id="PF00646"/>
    </source>
</evidence>